<comment type="subcellular location">
    <subcellularLocation>
        <location evidence="1">Nucleus</location>
    </subcellularLocation>
</comment>
<evidence type="ECO:0000259" key="12">
    <source>
        <dbReference type="PROSITE" id="PS50808"/>
    </source>
</evidence>
<dbReference type="GO" id="GO:0008270">
    <property type="term" value="F:zinc ion binding"/>
    <property type="evidence" value="ECO:0007669"/>
    <property type="project" value="UniProtKB-KW"/>
</dbReference>
<evidence type="ECO:0000256" key="8">
    <source>
        <dbReference type="ARBA" id="ARBA00023163"/>
    </source>
</evidence>
<dbReference type="Pfam" id="PF05699">
    <property type="entry name" value="Dimer_Tnp_hAT"/>
    <property type="match status" value="2"/>
</dbReference>
<name>A0A1U7VSB4_NICSY</name>
<proteinExistence type="predicted"/>
<dbReference type="GO" id="GO:0005634">
    <property type="term" value="C:nucleus"/>
    <property type="evidence" value="ECO:0007669"/>
    <property type="project" value="UniProtKB-SubCell"/>
</dbReference>
<feature type="region of interest" description="Disordered" evidence="11">
    <location>
        <begin position="1"/>
        <end position="31"/>
    </location>
</feature>
<dbReference type="SUPFAM" id="SSF53098">
    <property type="entry name" value="Ribonuclease H-like"/>
    <property type="match status" value="2"/>
</dbReference>
<evidence type="ECO:0000256" key="4">
    <source>
        <dbReference type="ARBA" id="ARBA00022771"/>
    </source>
</evidence>
<evidence type="ECO:0000256" key="11">
    <source>
        <dbReference type="SAM" id="MobiDB-lite"/>
    </source>
</evidence>
<keyword evidence="9" id="KW-0539">Nucleus</keyword>
<dbReference type="Proteomes" id="UP000189701">
    <property type="component" value="Unplaced"/>
</dbReference>
<dbReference type="GO" id="GO:0046983">
    <property type="term" value="F:protein dimerization activity"/>
    <property type="evidence" value="ECO:0007669"/>
    <property type="project" value="InterPro"/>
</dbReference>
<evidence type="ECO:0000256" key="1">
    <source>
        <dbReference type="ARBA" id="ARBA00004123"/>
    </source>
</evidence>
<keyword evidence="8" id="KW-0804">Transcription</keyword>
<keyword evidence="13" id="KW-1185">Reference proteome</keyword>
<evidence type="ECO:0000256" key="6">
    <source>
        <dbReference type="ARBA" id="ARBA00023015"/>
    </source>
</evidence>
<dbReference type="Pfam" id="PF14372">
    <property type="entry name" value="hAT-like_RNase-H"/>
    <property type="match status" value="1"/>
</dbReference>
<reference evidence="14" key="2">
    <citation type="submission" date="2025-08" db="UniProtKB">
        <authorList>
            <consortium name="RefSeq"/>
        </authorList>
    </citation>
    <scope>IDENTIFICATION</scope>
    <source>
        <tissue evidence="14">Leaf</tissue>
    </source>
</reference>
<keyword evidence="3" id="KW-0479">Metal-binding</keyword>
<evidence type="ECO:0000256" key="7">
    <source>
        <dbReference type="ARBA" id="ARBA00023125"/>
    </source>
</evidence>
<protein>
    <submittedName>
        <fullName evidence="14">Zinc finger BED domain-containing protein RICESLEEPER 1-like</fullName>
    </submittedName>
</protein>
<dbReference type="GO" id="GO:0003677">
    <property type="term" value="F:DNA binding"/>
    <property type="evidence" value="ECO:0007669"/>
    <property type="project" value="UniProtKB-KW"/>
</dbReference>
<feature type="domain" description="BED-type" evidence="12">
    <location>
        <begin position="33"/>
        <end position="88"/>
    </location>
</feature>
<dbReference type="InterPro" id="IPR003656">
    <property type="entry name" value="Znf_BED"/>
</dbReference>
<evidence type="ECO:0000256" key="10">
    <source>
        <dbReference type="PROSITE-ProRule" id="PRU00027"/>
    </source>
</evidence>
<comment type="subunit">
    <text evidence="2">Homodimer.</text>
</comment>
<evidence type="ECO:0000313" key="14">
    <source>
        <dbReference type="RefSeq" id="XP_009767846.1"/>
    </source>
</evidence>
<organism evidence="13 14">
    <name type="scientific">Nicotiana sylvestris</name>
    <name type="common">Wood tobacco</name>
    <name type="synonym">South American tobacco</name>
    <dbReference type="NCBI Taxonomy" id="4096"/>
    <lineage>
        <taxon>Eukaryota</taxon>
        <taxon>Viridiplantae</taxon>
        <taxon>Streptophyta</taxon>
        <taxon>Embryophyta</taxon>
        <taxon>Tracheophyta</taxon>
        <taxon>Spermatophyta</taxon>
        <taxon>Magnoliopsida</taxon>
        <taxon>eudicotyledons</taxon>
        <taxon>Gunneridae</taxon>
        <taxon>Pentapetalae</taxon>
        <taxon>asterids</taxon>
        <taxon>lamiids</taxon>
        <taxon>Solanales</taxon>
        <taxon>Solanaceae</taxon>
        <taxon>Nicotianoideae</taxon>
        <taxon>Nicotianeae</taxon>
        <taxon>Nicotiana</taxon>
    </lineage>
</organism>
<dbReference type="PANTHER" id="PTHR46481:SF3">
    <property type="entry name" value="HAT-LIKE TRANSPOSASE RNASE-H FOLD DOMAIN-CONTAINING PROTEIN"/>
    <property type="match status" value="1"/>
</dbReference>
<dbReference type="InterPro" id="IPR012337">
    <property type="entry name" value="RNaseH-like_sf"/>
</dbReference>
<reference evidence="13" key="1">
    <citation type="journal article" date="2013" name="Genome Biol.">
        <title>Reference genomes and transcriptomes of Nicotiana sylvestris and Nicotiana tomentosiformis.</title>
        <authorList>
            <person name="Sierro N."/>
            <person name="Battey J.N."/>
            <person name="Ouadi S."/>
            <person name="Bovet L."/>
            <person name="Goepfert S."/>
            <person name="Bakaher N."/>
            <person name="Peitsch M.C."/>
            <person name="Ivanov N.V."/>
        </authorList>
    </citation>
    <scope>NUCLEOTIDE SEQUENCE [LARGE SCALE GENOMIC DNA]</scope>
</reference>
<keyword evidence="7" id="KW-0238">DNA-binding</keyword>
<evidence type="ECO:0000256" key="3">
    <source>
        <dbReference type="ARBA" id="ARBA00022723"/>
    </source>
</evidence>
<evidence type="ECO:0000256" key="2">
    <source>
        <dbReference type="ARBA" id="ARBA00011738"/>
    </source>
</evidence>
<keyword evidence="4 10" id="KW-0863">Zinc-finger</keyword>
<dbReference type="InterPro" id="IPR052035">
    <property type="entry name" value="ZnF_BED_domain_contain"/>
</dbReference>
<dbReference type="AlphaFoldDB" id="A0A1U7VSB4"/>
<sequence length="823" mass="93802">MAENGNTDKVGDESRGSESTTATTHSTITKQRKKRSRAWDFFEEKVDATGNNKYACRFCGQEYFETKGKSTTQMNNHINKCPNNPYKVEKGQKLLQFQTLPGGNKGGLIPWKFDQEECWMALCSIVIVDELSFSFVEKEGFRNFMKMAQPCFHIPSRTTVTQDCFALFNVEKNKLLKFLKGTSQRVSLTTDTWTSIQKVNYMCITTHWIDSEWIMHKRIINFSPITSHKGEDMARCIIDYLREWGLQKIFTVIVDNASSNDVTVEKLSDKLDDWGTNSMNGHHLHMRCMAHIVNLIVKDGLKESSISIARVRCVVRYIRQSPARLRKFQECCESENIVKKSLCLDVPTRWNSTYLMLSRAIEYERAIKEYSDRDTSLSRYLMFDAISDGKPVGILTRTDWDEVKRIAQFLEIFYNLTLKVSGSLYVTSNAHFIEIGQVVVYLNRLITTEDKLLSEMTLSMWKKFEKYWGEPKKMNKMIFIACVLDPRYKFTTVSFVLKKMFGDDEGTIIEKEVHTYMSSLFNEYVSKSVSKDTGGKVSTSLPSSSFSTMETSTGLGALLDEIRKHKAASGGVDSKTELEKYLGEDPENERPEFDILAWWKVNSPRFPILGMMARDVLAIPISSVASESAFSTGGRILDQFRSSLTPKLVETLVCLQDWLRSLKLGVLKLLCARRRAAGPIARSNLYCPVTKGFDSMLILFEIVCYQLSSKGKKRKRESKKVYVTYLGEDPENERPEFDILAWWKVNSPRFPILGMMARDVLAIPISSVASILLILTKKLPPTMFAKVCLKLGVLKLLCARRRAAGPIARSNLYCVQCSSNIIS</sequence>
<evidence type="ECO:0000256" key="5">
    <source>
        <dbReference type="ARBA" id="ARBA00022833"/>
    </source>
</evidence>
<gene>
    <name evidence="14" type="primary">LOC104218931</name>
</gene>
<dbReference type="PANTHER" id="PTHR46481">
    <property type="entry name" value="ZINC FINGER BED DOMAIN-CONTAINING PROTEIN 4"/>
    <property type="match status" value="1"/>
</dbReference>
<feature type="compositionally biased region" description="Low complexity" evidence="11">
    <location>
        <begin position="17"/>
        <end position="29"/>
    </location>
</feature>
<dbReference type="SMART" id="SM00614">
    <property type="entry name" value="ZnF_BED"/>
    <property type="match status" value="1"/>
</dbReference>
<dbReference type="eggNOG" id="KOG1121">
    <property type="taxonomic scope" value="Eukaryota"/>
</dbReference>
<keyword evidence="5" id="KW-0862">Zinc</keyword>
<keyword evidence="6" id="KW-0805">Transcription regulation</keyword>
<accession>A0A1U7VSB4</accession>
<dbReference type="InterPro" id="IPR025525">
    <property type="entry name" value="hAT-like_transposase_RNase-H"/>
</dbReference>
<dbReference type="InterPro" id="IPR008906">
    <property type="entry name" value="HATC_C_dom"/>
</dbReference>
<evidence type="ECO:0000256" key="9">
    <source>
        <dbReference type="ARBA" id="ARBA00023242"/>
    </source>
</evidence>
<dbReference type="PROSITE" id="PS50808">
    <property type="entry name" value="ZF_BED"/>
    <property type="match status" value="1"/>
</dbReference>
<evidence type="ECO:0000313" key="13">
    <source>
        <dbReference type="Proteomes" id="UP000189701"/>
    </source>
</evidence>
<dbReference type="RefSeq" id="XP_009767846.1">
    <property type="nucleotide sequence ID" value="XM_009769544.1"/>
</dbReference>
<dbReference type="SUPFAM" id="SSF140996">
    <property type="entry name" value="Hermes dimerisation domain"/>
    <property type="match status" value="1"/>
</dbReference>